<dbReference type="Proteomes" id="UP001205843">
    <property type="component" value="Unassembled WGS sequence"/>
</dbReference>
<gene>
    <name evidence="2" type="ORF">J2T57_002848</name>
</gene>
<name>A0AAE3G5W2_9GAMM</name>
<comment type="caution">
    <text evidence="2">The sequence shown here is derived from an EMBL/GenBank/DDBJ whole genome shotgun (WGS) entry which is preliminary data.</text>
</comment>
<reference evidence="2" key="1">
    <citation type="submission" date="2022-03" db="EMBL/GenBank/DDBJ databases">
        <title>Genomic Encyclopedia of Type Strains, Phase III (KMG-III): the genomes of soil and plant-associated and newly described type strains.</title>
        <authorList>
            <person name="Whitman W."/>
        </authorList>
    </citation>
    <scope>NUCLEOTIDE SEQUENCE</scope>
    <source>
        <strain evidence="2">ANL 6-2</strain>
    </source>
</reference>
<keyword evidence="3" id="KW-1185">Reference proteome</keyword>
<evidence type="ECO:0000313" key="3">
    <source>
        <dbReference type="Proteomes" id="UP001205843"/>
    </source>
</evidence>
<feature type="region of interest" description="Disordered" evidence="1">
    <location>
        <begin position="54"/>
        <end position="80"/>
    </location>
</feature>
<evidence type="ECO:0000313" key="2">
    <source>
        <dbReference type="EMBL" id="MCP1675698.1"/>
    </source>
</evidence>
<dbReference type="AlphaFoldDB" id="A0AAE3G5W2"/>
<proteinExistence type="predicted"/>
<dbReference type="EMBL" id="JALJXV010000006">
    <property type="protein sequence ID" value="MCP1675698.1"/>
    <property type="molecule type" value="Genomic_DNA"/>
</dbReference>
<sequence length="80" mass="8932">MLDQLAEPIKHARSAGLPYRQLRSMISECLGVEVSEQTLRKYCQETLGLEPRVQRKGTVEPAPGGSARKLDGLRRECHAD</sequence>
<organism evidence="2 3">
    <name type="scientific">Natronocella acetinitrilica</name>
    <dbReference type="NCBI Taxonomy" id="414046"/>
    <lineage>
        <taxon>Bacteria</taxon>
        <taxon>Pseudomonadati</taxon>
        <taxon>Pseudomonadota</taxon>
        <taxon>Gammaproteobacteria</taxon>
        <taxon>Chromatiales</taxon>
        <taxon>Ectothiorhodospiraceae</taxon>
        <taxon>Natronocella</taxon>
    </lineage>
</organism>
<feature type="compositionally biased region" description="Basic and acidic residues" evidence="1">
    <location>
        <begin position="68"/>
        <end position="80"/>
    </location>
</feature>
<accession>A0AAE3G5W2</accession>
<evidence type="ECO:0000256" key="1">
    <source>
        <dbReference type="SAM" id="MobiDB-lite"/>
    </source>
</evidence>
<protein>
    <submittedName>
        <fullName evidence="2">Uncharacterized protein</fullName>
    </submittedName>
</protein>